<evidence type="ECO:0000313" key="3">
    <source>
        <dbReference type="EMBL" id="PTC30710.1"/>
    </source>
</evidence>
<protein>
    <submittedName>
        <fullName evidence="3">Membrane dipeptidase</fullName>
    </submittedName>
    <submittedName>
        <fullName evidence="2">Peptidase M19</fullName>
    </submittedName>
</protein>
<dbReference type="Gene3D" id="1.10.287.650">
    <property type="entry name" value="L27 domain"/>
    <property type="match status" value="1"/>
</dbReference>
<keyword evidence="4" id="KW-1185">Reference proteome</keyword>
<comment type="caution">
    <text evidence="3">The sequence shown here is derived from an EMBL/GenBank/DDBJ whole genome shotgun (WGS) entry which is preliminary data.</text>
</comment>
<reference evidence="3 5" key="2">
    <citation type="submission" date="2018-03" db="EMBL/GenBank/DDBJ databases">
        <title>Diversity of bacteria associated with corn roots inoculated with woodland soils in Canada, and Description of Pseudomonas aylmerense sp. nov.</title>
        <authorList>
            <person name="Tambong J.T."/>
            <person name="Xu R."/>
            <person name="Tchagang C."/>
        </authorList>
    </citation>
    <scope>NUCLEOTIDE SEQUENCE [LARGE SCALE GENOMIC DNA]</scope>
    <source>
        <strain evidence="3 5">S1E44</strain>
    </source>
</reference>
<dbReference type="GO" id="GO:0070573">
    <property type="term" value="F:metallodipeptidase activity"/>
    <property type="evidence" value="ECO:0007669"/>
    <property type="project" value="InterPro"/>
</dbReference>
<dbReference type="Gene3D" id="3.20.20.140">
    <property type="entry name" value="Metal-dependent hydrolases"/>
    <property type="match status" value="1"/>
</dbReference>
<dbReference type="InterPro" id="IPR032466">
    <property type="entry name" value="Metal_Hydrolase"/>
</dbReference>
<feature type="signal peptide" evidence="1">
    <location>
        <begin position="1"/>
        <end position="17"/>
    </location>
</feature>
<evidence type="ECO:0000313" key="2">
    <source>
        <dbReference type="EMBL" id="OCW27654.1"/>
    </source>
</evidence>
<dbReference type="Pfam" id="PF01244">
    <property type="entry name" value="Peptidase_M19"/>
    <property type="match status" value="1"/>
</dbReference>
<dbReference type="Proteomes" id="UP000095081">
    <property type="component" value="Unassembled WGS sequence"/>
</dbReference>
<dbReference type="PANTHER" id="PTHR10443:SF12">
    <property type="entry name" value="DIPEPTIDASE"/>
    <property type="match status" value="1"/>
</dbReference>
<evidence type="ECO:0000313" key="4">
    <source>
        <dbReference type="Proteomes" id="UP000095081"/>
    </source>
</evidence>
<dbReference type="EMBL" id="PYWW01000016">
    <property type="protein sequence ID" value="PTC30710.1"/>
    <property type="molecule type" value="Genomic_DNA"/>
</dbReference>
<accession>A0A2T4G4V8</accession>
<dbReference type="GO" id="GO:0006508">
    <property type="term" value="P:proteolysis"/>
    <property type="evidence" value="ECO:0007669"/>
    <property type="project" value="InterPro"/>
</dbReference>
<evidence type="ECO:0000256" key="1">
    <source>
        <dbReference type="SAM" id="SignalP"/>
    </source>
</evidence>
<dbReference type="EMBL" id="MAUE01000016">
    <property type="protein sequence ID" value="OCW27654.1"/>
    <property type="molecule type" value="Genomic_DNA"/>
</dbReference>
<proteinExistence type="predicted"/>
<organism evidence="3 5">
    <name type="scientific">Pseudomonas aylmerensis</name>
    <dbReference type="NCBI Taxonomy" id="1869229"/>
    <lineage>
        <taxon>Bacteria</taxon>
        <taxon>Pseudomonadati</taxon>
        <taxon>Pseudomonadota</taxon>
        <taxon>Gammaproteobacteria</taxon>
        <taxon>Pseudomonadales</taxon>
        <taxon>Pseudomonadaceae</taxon>
        <taxon>Pseudomonas</taxon>
    </lineage>
</organism>
<dbReference type="Proteomes" id="UP000240571">
    <property type="component" value="Unassembled WGS sequence"/>
</dbReference>
<dbReference type="OrthoDB" id="9804920at2"/>
<dbReference type="PROSITE" id="PS51365">
    <property type="entry name" value="RENAL_DIPEPTIDASE_2"/>
    <property type="match status" value="1"/>
</dbReference>
<dbReference type="PANTHER" id="PTHR10443">
    <property type="entry name" value="MICROSOMAL DIPEPTIDASE"/>
    <property type="match status" value="1"/>
</dbReference>
<dbReference type="AlphaFoldDB" id="A0A2T4G4V8"/>
<dbReference type="InterPro" id="IPR008257">
    <property type="entry name" value="Pept_M19"/>
</dbReference>
<name>A0A2T4G4V8_9PSED</name>
<dbReference type="RefSeq" id="WP_065904224.1">
    <property type="nucleotide sequence ID" value="NZ_MAUE01000016.1"/>
</dbReference>
<gene>
    <name evidence="2" type="ORF">BBG20_13340</name>
    <name evidence="3" type="ORF">C9382_08755</name>
</gene>
<feature type="chain" id="PRO_5015474901" evidence="1">
    <location>
        <begin position="18"/>
        <end position="407"/>
    </location>
</feature>
<evidence type="ECO:0000313" key="5">
    <source>
        <dbReference type="Proteomes" id="UP000240571"/>
    </source>
</evidence>
<sequence length="407" mass="44364">MRLLALLLSLAIVPAYAEVSPQARALHERLLVLDSHLDTPRQLSRPGWSILQRHGREDLSQVDLPRMVEGGLDGGFWAVYTPQGSDDEAGVARAADQGLATLTRIRDMVARYPAQFGLALQPQDAPRLADEGKRVVFISMENAEPLAADPRLLATYQRLGLRMLGLVHSANNRVADSATAIPQWHGLSPVGRDLVQRANCLGVLLDASHASDQAFDQMLALSRAPIIVSHSSSRAINPHPRNLDDARMRRLAASGGVIQVNTYGSYLIAQPPNPQRDKALKPLFERLRLMPALQPAQFQALSAQILDVQQRYPNPQATFADFMRHLLHALEQVGPLHVGIGADWDGGGGVRGLEDVSQLPKITEALLQAGYSEADIGNIWSGNLLRLVGRAQAQGRQLQAEGQCRGE</sequence>
<dbReference type="CDD" id="cd01301">
    <property type="entry name" value="rDP_like"/>
    <property type="match status" value="1"/>
</dbReference>
<dbReference type="SUPFAM" id="SSF51556">
    <property type="entry name" value="Metallo-dependent hydrolases"/>
    <property type="match status" value="1"/>
</dbReference>
<reference evidence="2 4" key="1">
    <citation type="submission" date="2016-06" db="EMBL/GenBank/DDBJ databases">
        <title>Draft genome sequence of Pseudomonas sp. S1E40, a novel strain antagonistic activity to fungal plant pathogen.</title>
        <authorList>
            <person name="Tambong J.T."/>
            <person name="Tchagang C."/>
            <person name="Xu R."/>
        </authorList>
    </citation>
    <scope>NUCLEOTIDE SEQUENCE [LARGE SCALE GENOMIC DNA]</scope>
    <source>
        <strain evidence="2 4">S1E40</strain>
    </source>
</reference>
<keyword evidence="1" id="KW-0732">Signal</keyword>